<dbReference type="GO" id="GO:0043590">
    <property type="term" value="C:bacterial nucleoid"/>
    <property type="evidence" value="ECO:0007669"/>
    <property type="project" value="TreeGrafter"/>
</dbReference>
<dbReference type="AlphaFoldDB" id="C7R3S5"/>
<keyword evidence="12" id="KW-1185">Reference proteome</keyword>
<dbReference type="InterPro" id="IPR003395">
    <property type="entry name" value="RecF/RecN/SMC_N"/>
</dbReference>
<proteinExistence type="inferred from homology"/>
<evidence type="ECO:0000256" key="2">
    <source>
        <dbReference type="ARBA" id="ARBA00009441"/>
    </source>
</evidence>
<evidence type="ECO:0000256" key="8">
    <source>
        <dbReference type="ARBA" id="ARBA00033408"/>
    </source>
</evidence>
<evidence type="ECO:0000256" key="7">
    <source>
        <dbReference type="ARBA" id="ARBA00023204"/>
    </source>
</evidence>
<dbReference type="InterPro" id="IPR003593">
    <property type="entry name" value="AAA+_ATPase"/>
</dbReference>
<evidence type="ECO:0000256" key="6">
    <source>
        <dbReference type="ARBA" id="ARBA00022840"/>
    </source>
</evidence>
<evidence type="ECO:0000313" key="12">
    <source>
        <dbReference type="Proteomes" id="UP000000628"/>
    </source>
</evidence>
<dbReference type="NCBIfam" id="TIGR00634">
    <property type="entry name" value="recN"/>
    <property type="match status" value="1"/>
</dbReference>
<evidence type="ECO:0000256" key="1">
    <source>
        <dbReference type="ARBA" id="ARBA00003618"/>
    </source>
</evidence>
<dbReference type="PIRSF" id="PIRSF003128">
    <property type="entry name" value="RecN"/>
    <property type="match status" value="1"/>
</dbReference>
<keyword evidence="6" id="KW-0067">ATP-binding</keyword>
<dbReference type="STRING" id="471856.Jden_1126"/>
<evidence type="ECO:0000256" key="5">
    <source>
        <dbReference type="ARBA" id="ARBA00022763"/>
    </source>
</evidence>
<dbReference type="KEGG" id="jde:Jden_1126"/>
<dbReference type="GO" id="GO:0005524">
    <property type="term" value="F:ATP binding"/>
    <property type="evidence" value="ECO:0007669"/>
    <property type="project" value="UniProtKB-KW"/>
</dbReference>
<dbReference type="Pfam" id="PF02463">
    <property type="entry name" value="SMC_N"/>
    <property type="match status" value="1"/>
</dbReference>
<dbReference type="SMART" id="SM00382">
    <property type="entry name" value="AAA"/>
    <property type="match status" value="1"/>
</dbReference>
<dbReference type="EMBL" id="CP001706">
    <property type="protein sequence ID" value="ACV08782.1"/>
    <property type="molecule type" value="Genomic_DNA"/>
</dbReference>
<dbReference type="PANTHER" id="PTHR11059">
    <property type="entry name" value="DNA REPAIR PROTEIN RECN"/>
    <property type="match status" value="1"/>
</dbReference>
<evidence type="ECO:0000313" key="11">
    <source>
        <dbReference type="EMBL" id="ACV08782.1"/>
    </source>
</evidence>
<comment type="similarity">
    <text evidence="2 9">Belongs to the RecN family.</text>
</comment>
<accession>C7R3S5</accession>
<dbReference type="eggNOG" id="COG0497">
    <property type="taxonomic scope" value="Bacteria"/>
</dbReference>
<name>C7R3S5_JONDD</name>
<evidence type="ECO:0000256" key="3">
    <source>
        <dbReference type="ARBA" id="ARBA00021315"/>
    </source>
</evidence>
<dbReference type="GO" id="GO:0009432">
    <property type="term" value="P:SOS response"/>
    <property type="evidence" value="ECO:0007669"/>
    <property type="project" value="TreeGrafter"/>
</dbReference>
<dbReference type="RefSeq" id="WP_015771410.1">
    <property type="nucleotide sequence ID" value="NC_013174.1"/>
</dbReference>
<gene>
    <name evidence="11" type="ordered locus">Jden_1126</name>
</gene>
<organism evidence="11 12">
    <name type="scientific">Jonesia denitrificans (strain ATCC 14870 / DSM 20603 / BCRC 15368 / CIP 55.134 / JCM 11481 / NBRC 15587 / NCTC 10816 / Prevot 55134)</name>
    <name type="common">Listeria denitrificans</name>
    <dbReference type="NCBI Taxonomy" id="471856"/>
    <lineage>
        <taxon>Bacteria</taxon>
        <taxon>Bacillati</taxon>
        <taxon>Actinomycetota</taxon>
        <taxon>Actinomycetes</taxon>
        <taxon>Micrococcales</taxon>
        <taxon>Jonesiaceae</taxon>
        <taxon>Jonesia</taxon>
    </lineage>
</organism>
<feature type="domain" description="AAA+ ATPase" evidence="10">
    <location>
        <begin position="21"/>
        <end position="524"/>
    </location>
</feature>
<keyword evidence="7 9" id="KW-0234">DNA repair</keyword>
<evidence type="ECO:0000259" key="10">
    <source>
        <dbReference type="SMART" id="SM00382"/>
    </source>
</evidence>
<dbReference type="CDD" id="cd03241">
    <property type="entry name" value="ABC_RecN"/>
    <property type="match status" value="1"/>
</dbReference>
<dbReference type="InterPro" id="IPR004604">
    <property type="entry name" value="DNA_recomb/repair_RecN"/>
</dbReference>
<keyword evidence="5 9" id="KW-0227">DNA damage</keyword>
<dbReference type="OrthoDB" id="9806954at2"/>
<dbReference type="Proteomes" id="UP000000628">
    <property type="component" value="Chromosome"/>
</dbReference>
<dbReference type="PANTHER" id="PTHR11059:SF0">
    <property type="entry name" value="DNA REPAIR PROTEIN RECN"/>
    <property type="match status" value="1"/>
</dbReference>
<sequence length="577" mass="61656">MLDEMTIDSLGVIHRTRMDFSPGLTAITGETGAGKTMVLTGMSLLLGAKADPATVRVGAQRAVVEGRVTAVSDEVVRTVEEVGGYLDDDGALIISRTVAAAGRSRTHLAGRSVPQQTLADVAQELVTIHGQSDQIRLKSPARQRAALDEFAGEEFARVLKEYRTAWFRRAELVAQLDGLVTQRDERAREAELLRMGLAEVERVEPVSGEDVALAAEAARLSNVQLLRDAAHAAHMCVAGGDIADGGVDELTPVTELLDRAARVLHGVEEHDAELGRLAGRVDEIRFAVDDVVAELSAHTSTLEADPARLEWVEQRRSELHGLTRAYGESVDAVLAWAADAGLRLMELEDDGERIESLRVEVEQVTELLGELANDMTTRRRGAARDLADAVTSELAGLAMGGARFDVDVSTNEELGAYGRDDVVMLLTPHQGAPARPLGRGASGGELSRVMLALEVALATASTSGARGVPTMIFDEVDAGVGGKAAIEVGRRLARLAQTFQVIVVTHLPQVAAFADHHVVVTKSSGQDVSQGFTQSDVREVVGDERVVELARMLSGQDESDAALEHAKELLDIATVRL</sequence>
<comment type="function">
    <text evidence="1 9">May be involved in recombinational repair of damaged DNA.</text>
</comment>
<reference evidence="11 12" key="1">
    <citation type="journal article" date="2009" name="Stand. Genomic Sci.">
        <title>Complete genome sequence of Jonesia denitrificans type strain (Prevot 55134).</title>
        <authorList>
            <person name="Pukall R."/>
            <person name="Gehrich-Schroter G."/>
            <person name="Lapidus A."/>
            <person name="Nolan M."/>
            <person name="Glavina Del Rio T."/>
            <person name="Lucas S."/>
            <person name="Chen F."/>
            <person name="Tice H."/>
            <person name="Pitluck S."/>
            <person name="Cheng J.F."/>
            <person name="Copeland A."/>
            <person name="Saunders E."/>
            <person name="Brettin T."/>
            <person name="Detter J.C."/>
            <person name="Bruce D."/>
            <person name="Goodwin L."/>
            <person name="Pati A."/>
            <person name="Ivanova N."/>
            <person name="Mavromatis K."/>
            <person name="Ovchinnikova G."/>
            <person name="Chen A."/>
            <person name="Palaniappan K."/>
            <person name="Land M."/>
            <person name="Hauser L."/>
            <person name="Chang Y.J."/>
            <person name="Jeffries C.D."/>
            <person name="Chain P."/>
            <person name="Goker M."/>
            <person name="Bristow J."/>
            <person name="Eisen J.A."/>
            <person name="Markowitz V."/>
            <person name="Hugenholtz P."/>
            <person name="Kyrpides N.C."/>
            <person name="Klenk H.P."/>
            <person name="Han C."/>
        </authorList>
    </citation>
    <scope>NUCLEOTIDE SEQUENCE [LARGE SCALE GENOMIC DNA]</scope>
    <source>
        <strain evidence="12">ATCC 14870 / DSM 20603 / BCRC 15368 / CIP 55.134 / JCM 11481 / NBRC 15587 / NCTC 10816 / Prevot 55134</strain>
    </source>
</reference>
<dbReference type="Gene3D" id="3.40.50.300">
    <property type="entry name" value="P-loop containing nucleotide triphosphate hydrolases"/>
    <property type="match status" value="2"/>
</dbReference>
<evidence type="ECO:0000256" key="4">
    <source>
        <dbReference type="ARBA" id="ARBA00022741"/>
    </source>
</evidence>
<dbReference type="HOGENOM" id="CLU_018297_3_0_11"/>
<dbReference type="GO" id="GO:0006310">
    <property type="term" value="P:DNA recombination"/>
    <property type="evidence" value="ECO:0007669"/>
    <property type="project" value="InterPro"/>
</dbReference>
<dbReference type="InterPro" id="IPR027417">
    <property type="entry name" value="P-loop_NTPase"/>
</dbReference>
<dbReference type="GO" id="GO:0006281">
    <property type="term" value="P:DNA repair"/>
    <property type="evidence" value="ECO:0007669"/>
    <property type="project" value="UniProtKB-KW"/>
</dbReference>
<evidence type="ECO:0000256" key="9">
    <source>
        <dbReference type="PIRNR" id="PIRNR003128"/>
    </source>
</evidence>
<dbReference type="SUPFAM" id="SSF52540">
    <property type="entry name" value="P-loop containing nucleoside triphosphate hydrolases"/>
    <property type="match status" value="1"/>
</dbReference>
<keyword evidence="4" id="KW-0547">Nucleotide-binding</keyword>
<protein>
    <recommendedName>
        <fullName evidence="3 9">DNA repair protein RecN</fullName>
    </recommendedName>
    <alternativeName>
        <fullName evidence="8 9">Recombination protein N</fullName>
    </alternativeName>
</protein>